<sequence>MVNIFDTLPAKFFNIFNTSDRIVISECIDVLYEYIKDDASFASLKENLIYELTKYFTNHLIELEDVQIQSPRERAFYVYRRLKECGWISEEVGENYQVYTSFEDYAISIIETLMNLDEDRDIEYSSMVYSIYSQFKNFDVENGHKIIDAQYSMTKSLMTKLKNLNTNIKRYIKRLVKDNMKNDLNQILDSLLSDYQMKIVDRAFYNLTTKDHPLKYRNSIISQIQKIVDDPQTTEIIIGNIMLSKDISYQEASNLFYKQTSYIVDAFESILDLINEINRKNEKFVASATNRIMFLMNAKEDIGGKINDILKEGQHYIEAFENVTTLSVNKYLDQNSLYLPRTIKKVKNVDLIIDEPLDENARLEAIEKLKRNEKYTKTAIEKVVLEELSEKVVLEELSEKESLLGSTYFENQKDLSMFILTWLYGFSQNACYQIEPQNQIITKEHYQFREFMIRRIEDE</sequence>
<dbReference type="GeneID" id="77470487"/>
<dbReference type="Proteomes" id="UP000241201">
    <property type="component" value="Unassembled WGS sequence"/>
</dbReference>
<dbReference type="InterPro" id="IPR043773">
    <property type="entry name" value="JetA"/>
</dbReference>
<protein>
    <submittedName>
        <fullName evidence="1">Uncharacterized protein</fullName>
    </submittedName>
</protein>
<dbReference type="EMBL" id="PYLP01000004">
    <property type="protein sequence ID" value="PST41039.1"/>
    <property type="molecule type" value="Genomic_DNA"/>
</dbReference>
<organism evidence="1 2">
    <name type="scientific">Faecalibacillus faecis</name>
    <dbReference type="NCBI Taxonomy" id="1982628"/>
    <lineage>
        <taxon>Bacteria</taxon>
        <taxon>Bacillati</taxon>
        <taxon>Bacillota</taxon>
        <taxon>Erysipelotrichia</taxon>
        <taxon>Erysipelotrichales</taxon>
        <taxon>Coprobacillaceae</taxon>
        <taxon>Faecalibacillus</taxon>
    </lineage>
</organism>
<evidence type="ECO:0000313" key="1">
    <source>
        <dbReference type="EMBL" id="PST41039.1"/>
    </source>
</evidence>
<dbReference type="AlphaFoldDB" id="A0A2T3G0H8"/>
<proteinExistence type="predicted"/>
<evidence type="ECO:0000313" key="2">
    <source>
        <dbReference type="Proteomes" id="UP000241201"/>
    </source>
</evidence>
<gene>
    <name evidence="1" type="ORF">C7U55_05190</name>
</gene>
<accession>A0A2T3G0H8</accession>
<dbReference type="Pfam" id="PF18982">
    <property type="entry name" value="JetA"/>
    <property type="match status" value="1"/>
</dbReference>
<dbReference type="RefSeq" id="WP_106987649.1">
    <property type="nucleotide sequence ID" value="NZ_PYLP01000004.1"/>
</dbReference>
<keyword evidence="2" id="KW-1185">Reference proteome</keyword>
<comment type="caution">
    <text evidence="1">The sequence shown here is derived from an EMBL/GenBank/DDBJ whole genome shotgun (WGS) entry which is preliminary data.</text>
</comment>
<reference evidence="2" key="1">
    <citation type="submission" date="2018-03" db="EMBL/GenBank/DDBJ databases">
        <title>Lachnoclostridium SNUG30370 gen.nov., sp.nov., isolated from human faeces.</title>
        <authorList>
            <person name="Seo B."/>
            <person name="Jeon K."/>
            <person name="Ko G."/>
        </authorList>
    </citation>
    <scope>NUCLEOTIDE SEQUENCE [LARGE SCALE GENOMIC DNA]</scope>
    <source>
        <strain evidence="2">SNUG30370</strain>
    </source>
</reference>
<name>A0A2T3G0H8_9FIRM</name>